<organism evidence="3 4">
    <name type="scientific">Euplotes crassus</name>
    <dbReference type="NCBI Taxonomy" id="5936"/>
    <lineage>
        <taxon>Eukaryota</taxon>
        <taxon>Sar</taxon>
        <taxon>Alveolata</taxon>
        <taxon>Ciliophora</taxon>
        <taxon>Intramacronucleata</taxon>
        <taxon>Spirotrichea</taxon>
        <taxon>Hypotrichia</taxon>
        <taxon>Euplotida</taxon>
        <taxon>Euplotidae</taxon>
        <taxon>Moneuplotes</taxon>
    </lineage>
</organism>
<reference evidence="3" key="1">
    <citation type="submission" date="2023-07" db="EMBL/GenBank/DDBJ databases">
        <authorList>
            <consortium name="AG Swart"/>
            <person name="Singh M."/>
            <person name="Singh A."/>
            <person name="Seah K."/>
            <person name="Emmerich C."/>
        </authorList>
    </citation>
    <scope>NUCLEOTIDE SEQUENCE</scope>
    <source>
        <strain evidence="3">DP1</strain>
    </source>
</reference>
<evidence type="ECO:0000313" key="3">
    <source>
        <dbReference type="EMBL" id="CAI2371252.1"/>
    </source>
</evidence>
<dbReference type="InterPro" id="IPR036291">
    <property type="entry name" value="NAD(P)-bd_dom_sf"/>
</dbReference>
<dbReference type="PANTHER" id="PTHR43086">
    <property type="entry name" value="VERY-LONG-CHAIN 3-OXOOACYL-COA REDUCTASE"/>
    <property type="match status" value="1"/>
</dbReference>
<dbReference type="Pfam" id="PF00106">
    <property type="entry name" value="adh_short"/>
    <property type="match status" value="1"/>
</dbReference>
<dbReference type="InterPro" id="IPR002347">
    <property type="entry name" value="SDR_fam"/>
</dbReference>
<gene>
    <name evidence="3" type="ORF">ECRASSUSDP1_LOCUS12572</name>
</gene>
<dbReference type="Gene3D" id="3.40.50.720">
    <property type="entry name" value="NAD(P)-binding Rossmann-like Domain"/>
    <property type="match status" value="1"/>
</dbReference>
<accession>A0AAD1UM43</accession>
<protein>
    <submittedName>
        <fullName evidence="3">Uncharacterized protein</fullName>
    </submittedName>
</protein>
<evidence type="ECO:0000256" key="1">
    <source>
        <dbReference type="ARBA" id="ARBA00022857"/>
    </source>
</evidence>
<dbReference type="Proteomes" id="UP001295684">
    <property type="component" value="Unassembled WGS sequence"/>
</dbReference>
<dbReference type="GO" id="GO:0005783">
    <property type="term" value="C:endoplasmic reticulum"/>
    <property type="evidence" value="ECO:0007669"/>
    <property type="project" value="TreeGrafter"/>
</dbReference>
<evidence type="ECO:0000313" key="4">
    <source>
        <dbReference type="Proteomes" id="UP001295684"/>
    </source>
</evidence>
<sequence length="332" mass="37158">MDSSLTFCTIILTTALATWLIPAAASLVLLLGICRLASTGLSACTVIFRMFCVPRKNLVQRYGKDSYVLVTGGANGIGLEYARQFAQAGFSLVIVDRSEEGLRKAAQEILEVSSGCRVVLKVCDLQGLVTYEDFERLLTEFWQYDISIVVNNAGFMDCDRLEKATEEDVVGIIRTNCIAVVMFSNIFYNRLISRSNKSCIINMSSTIGGAPAKIVPMYAPTKGFVKFLSQGLAKEADRNIDILTVCPGSVDTKFTLNRKFIDTCSSKTVVNRVLDSMGNCNKMSGWWLHEIWDQTQTSLWYFNHGIYTHVMEFFGKYFGYDELINNIKQSRQ</sequence>
<dbReference type="PANTHER" id="PTHR43086:SF2">
    <property type="entry name" value="HYDROXYSTEROID DEHYDROGENASE-LIKE PROTEIN 1"/>
    <property type="match status" value="1"/>
</dbReference>
<dbReference type="SUPFAM" id="SSF51735">
    <property type="entry name" value="NAD(P)-binding Rossmann-fold domains"/>
    <property type="match status" value="1"/>
</dbReference>
<dbReference type="GO" id="GO:0030497">
    <property type="term" value="P:fatty acid elongation"/>
    <property type="evidence" value="ECO:0007669"/>
    <property type="project" value="TreeGrafter"/>
</dbReference>
<dbReference type="PRINTS" id="PR00081">
    <property type="entry name" value="GDHRDH"/>
</dbReference>
<dbReference type="AlphaFoldDB" id="A0AAD1UM43"/>
<name>A0AAD1UM43_EUPCR</name>
<proteinExistence type="predicted"/>
<keyword evidence="4" id="KW-1185">Reference proteome</keyword>
<keyword evidence="1" id="KW-0521">NADP</keyword>
<keyword evidence="2" id="KW-0560">Oxidoreductase</keyword>
<dbReference type="GO" id="GO:0016491">
    <property type="term" value="F:oxidoreductase activity"/>
    <property type="evidence" value="ECO:0007669"/>
    <property type="project" value="UniProtKB-KW"/>
</dbReference>
<dbReference type="EMBL" id="CAMPGE010012483">
    <property type="protein sequence ID" value="CAI2371252.1"/>
    <property type="molecule type" value="Genomic_DNA"/>
</dbReference>
<dbReference type="PIRSF" id="PIRSF000126">
    <property type="entry name" value="11-beta-HSD1"/>
    <property type="match status" value="1"/>
</dbReference>
<comment type="caution">
    <text evidence="3">The sequence shown here is derived from an EMBL/GenBank/DDBJ whole genome shotgun (WGS) entry which is preliminary data.</text>
</comment>
<evidence type="ECO:0000256" key="2">
    <source>
        <dbReference type="ARBA" id="ARBA00023002"/>
    </source>
</evidence>